<evidence type="ECO:0000256" key="6">
    <source>
        <dbReference type="SAM" id="MobiDB-lite"/>
    </source>
</evidence>
<sequence>MAAASDKARFYLEQSIPELKEYENKKIFSKDEIASITKKRSEFEHKINARGPSPVDFARYAEYEMNLDSLRRKRVKRLGIKAPAHSGQRRIFFILDRATRKFHGDIGLWMQYIDYARKQRAHKKLAQIFTNVLRLHPTEAALWIGAARYALDEHADMTQARGYMQRGLRFCNSSRTMWLQYAKLEMIYIARIAARHKILGLDSGTQTKAIRSGDDTETDAPKLNDGDVNPTLENDEVDEAALETLNSTPALSGAIPIAVFDAAMKQFNEDSGLGYDFFSIFTEFEDMPCLRRVLTHVVEHLMETCPTNPRAQICYVRLPVEGIKPTSPQFPRAFGNSLNRLKELAGAGSAQELSKEVARWLVSISSTDGLDPALRQVVEATLRNAERTST</sequence>
<dbReference type="Gene3D" id="1.25.40.10">
    <property type="entry name" value="Tetratricopeptide repeat domain"/>
    <property type="match status" value="1"/>
</dbReference>
<evidence type="ECO:0000259" key="7">
    <source>
        <dbReference type="Pfam" id="PF08640"/>
    </source>
</evidence>
<dbReference type="SMART" id="SM00386">
    <property type="entry name" value="HAT"/>
    <property type="match status" value="4"/>
</dbReference>
<keyword evidence="5" id="KW-0539">Nucleus</keyword>
<feature type="domain" description="U3 small nucleolar RNA-associated protein 6 N-terminal" evidence="7">
    <location>
        <begin position="12"/>
        <end position="83"/>
    </location>
</feature>
<dbReference type="Proteomes" id="UP000054567">
    <property type="component" value="Unassembled WGS sequence"/>
</dbReference>
<dbReference type="GO" id="GO:0034388">
    <property type="term" value="C:Pwp2p-containing subcomplex of 90S preribosome"/>
    <property type="evidence" value="ECO:0007669"/>
    <property type="project" value="TreeGrafter"/>
</dbReference>
<evidence type="ECO:0000256" key="1">
    <source>
        <dbReference type="ARBA" id="ARBA00004604"/>
    </source>
</evidence>
<dbReference type="GO" id="GO:0032040">
    <property type="term" value="C:small-subunit processome"/>
    <property type="evidence" value="ECO:0007669"/>
    <property type="project" value="TreeGrafter"/>
</dbReference>
<comment type="subcellular location">
    <subcellularLocation>
        <location evidence="1">Nucleus</location>
        <location evidence="1">Nucleolus</location>
    </subcellularLocation>
</comment>
<proteinExistence type="inferred from homology"/>
<evidence type="ECO:0000313" key="8">
    <source>
        <dbReference type="EMBL" id="KMM64513.1"/>
    </source>
</evidence>
<name>A0A0J6F310_COCPO</name>
<reference evidence="9" key="2">
    <citation type="journal article" date="2009" name="Genome Res.">
        <title>Comparative genomic analyses of the human fungal pathogens Coccidioides and their relatives.</title>
        <authorList>
            <person name="Sharpton T.J."/>
            <person name="Stajich J.E."/>
            <person name="Rounsley S.D."/>
            <person name="Gardner M.J."/>
            <person name="Wortman J.R."/>
            <person name="Jordar V.S."/>
            <person name="Maiti R."/>
            <person name="Kodira C.D."/>
            <person name="Neafsey D.E."/>
            <person name="Zeng Q."/>
            <person name="Hung C.-Y."/>
            <person name="McMahan C."/>
            <person name="Muszewska A."/>
            <person name="Grynberg M."/>
            <person name="Mandel M.A."/>
            <person name="Kellner E.M."/>
            <person name="Barker B.M."/>
            <person name="Galgiani J.N."/>
            <person name="Orbach M.J."/>
            <person name="Kirkland T.N."/>
            <person name="Cole G.T."/>
            <person name="Henn M.R."/>
            <person name="Birren B.W."/>
            <person name="Taylor J.W."/>
        </authorList>
    </citation>
    <scope>NUCLEOTIDE SEQUENCE [LARGE SCALE GENOMIC DNA]</scope>
    <source>
        <strain evidence="9">RMSCC 3488</strain>
    </source>
</reference>
<dbReference type="SUPFAM" id="SSF48452">
    <property type="entry name" value="TPR-like"/>
    <property type="match status" value="1"/>
</dbReference>
<feature type="region of interest" description="Disordered" evidence="6">
    <location>
        <begin position="209"/>
        <end position="231"/>
    </location>
</feature>
<comment type="similarity">
    <text evidence="2">Belongs to the UTP6 family.</text>
</comment>
<reference evidence="8 9" key="1">
    <citation type="submission" date="2007-06" db="EMBL/GenBank/DDBJ databases">
        <title>The Genome Sequence of Coccidioides posadasii RMSCC_3488.</title>
        <authorList>
            <consortium name="Coccidioides Genome Resources Consortium"/>
            <consortium name="The Broad Institute Genome Sequencing Platform"/>
            <person name="Henn M.R."/>
            <person name="Sykes S."/>
            <person name="Young S."/>
            <person name="Jaffe D."/>
            <person name="Berlin A."/>
            <person name="Alvarez P."/>
            <person name="Butler J."/>
            <person name="Gnerre S."/>
            <person name="Grabherr M."/>
            <person name="Mauceli E."/>
            <person name="Brockman W."/>
            <person name="Kodira C."/>
            <person name="Alvarado L."/>
            <person name="Zeng Q."/>
            <person name="Crawford M."/>
            <person name="Antoine C."/>
            <person name="Devon K."/>
            <person name="Galgiani J."/>
            <person name="Orsborn K."/>
            <person name="Lewis M.L."/>
            <person name="Nusbaum C."/>
            <person name="Galagan J."/>
            <person name="Birren B."/>
        </authorList>
    </citation>
    <scope>NUCLEOTIDE SEQUENCE [LARGE SCALE GENOMIC DNA]</scope>
    <source>
        <strain evidence="8 9">RMSCC 3488</strain>
    </source>
</reference>
<protein>
    <recommendedName>
        <fullName evidence="7">U3 small nucleolar RNA-associated protein 6 N-terminal domain-containing protein</fullName>
    </recommendedName>
</protein>
<dbReference type="InterPro" id="IPR011990">
    <property type="entry name" value="TPR-like_helical_dom_sf"/>
</dbReference>
<dbReference type="VEuPathDB" id="FungiDB:CPAG_00865"/>
<reference evidence="9" key="3">
    <citation type="journal article" date="2010" name="Genome Res.">
        <title>Population genomic sequencing of Coccidioides fungi reveals recent hybridization and transposon control.</title>
        <authorList>
            <person name="Neafsey D.E."/>
            <person name="Barker B.M."/>
            <person name="Sharpton T.J."/>
            <person name="Stajich J.E."/>
            <person name="Park D.J."/>
            <person name="Whiston E."/>
            <person name="Hung C.-Y."/>
            <person name="McMahan C."/>
            <person name="White J."/>
            <person name="Sykes S."/>
            <person name="Heiman D."/>
            <person name="Young S."/>
            <person name="Zeng Q."/>
            <person name="Abouelleil A."/>
            <person name="Aftuck L."/>
            <person name="Bessette D."/>
            <person name="Brown A."/>
            <person name="FitzGerald M."/>
            <person name="Lui A."/>
            <person name="Macdonald J.P."/>
            <person name="Priest M."/>
            <person name="Orbach M.J."/>
            <person name="Galgiani J.N."/>
            <person name="Kirkland T.N."/>
            <person name="Cole G.T."/>
            <person name="Birren B.W."/>
            <person name="Henn M.R."/>
            <person name="Taylor J.W."/>
            <person name="Rounsley S.D."/>
        </authorList>
    </citation>
    <scope>NUCLEOTIDE SEQUENCE [LARGE SCALE GENOMIC DNA]</scope>
    <source>
        <strain evidence="9">RMSCC 3488</strain>
    </source>
</reference>
<evidence type="ECO:0000313" key="9">
    <source>
        <dbReference type="Proteomes" id="UP000054567"/>
    </source>
</evidence>
<feature type="compositionally biased region" description="Basic and acidic residues" evidence="6">
    <location>
        <begin position="211"/>
        <end position="225"/>
    </location>
</feature>
<dbReference type="OrthoDB" id="28112at2759"/>
<gene>
    <name evidence="8" type="ORF">CPAG_00865</name>
</gene>
<dbReference type="InterPro" id="IPR003107">
    <property type="entry name" value="HAT"/>
</dbReference>
<dbReference type="GO" id="GO:0000462">
    <property type="term" value="P:maturation of SSU-rRNA from tricistronic rRNA transcript (SSU-rRNA, 5.8S rRNA, LSU-rRNA)"/>
    <property type="evidence" value="ECO:0007669"/>
    <property type="project" value="InterPro"/>
</dbReference>
<evidence type="ECO:0000256" key="2">
    <source>
        <dbReference type="ARBA" id="ARBA00010734"/>
    </source>
</evidence>
<evidence type="ECO:0000256" key="5">
    <source>
        <dbReference type="ARBA" id="ARBA00023242"/>
    </source>
</evidence>
<accession>A0A0J6F310</accession>
<dbReference type="EMBL" id="DS268109">
    <property type="protein sequence ID" value="KMM64513.1"/>
    <property type="molecule type" value="Genomic_DNA"/>
</dbReference>
<organism evidence="8 9">
    <name type="scientific">Coccidioides posadasii RMSCC 3488</name>
    <dbReference type="NCBI Taxonomy" id="454284"/>
    <lineage>
        <taxon>Eukaryota</taxon>
        <taxon>Fungi</taxon>
        <taxon>Dikarya</taxon>
        <taxon>Ascomycota</taxon>
        <taxon>Pezizomycotina</taxon>
        <taxon>Eurotiomycetes</taxon>
        <taxon>Eurotiomycetidae</taxon>
        <taxon>Onygenales</taxon>
        <taxon>Onygenaceae</taxon>
        <taxon>Coccidioides</taxon>
    </lineage>
</organism>
<dbReference type="PANTHER" id="PTHR23271:SF1">
    <property type="entry name" value="U3 SMALL NUCLEOLAR RNA-ASSOCIATED PROTEIN 6 HOMOLOG"/>
    <property type="match status" value="1"/>
</dbReference>
<evidence type="ECO:0000256" key="3">
    <source>
        <dbReference type="ARBA" id="ARBA00022552"/>
    </source>
</evidence>
<dbReference type="GO" id="GO:0030515">
    <property type="term" value="F:snoRNA binding"/>
    <property type="evidence" value="ECO:0007669"/>
    <property type="project" value="InterPro"/>
</dbReference>
<dbReference type="AlphaFoldDB" id="A0A0J6F310"/>
<evidence type="ECO:0000256" key="4">
    <source>
        <dbReference type="ARBA" id="ARBA00022737"/>
    </source>
</evidence>
<dbReference type="Pfam" id="PF08640">
    <property type="entry name" value="U3_assoc_6"/>
    <property type="match status" value="1"/>
</dbReference>
<dbReference type="InterPro" id="IPR055347">
    <property type="entry name" value="UTP6_N"/>
</dbReference>
<keyword evidence="4" id="KW-0677">Repeat</keyword>
<dbReference type="PANTHER" id="PTHR23271">
    <property type="entry name" value="HEPATOCELLULAR CARCINOMA-ASSOCIATED ANTIGEN 66"/>
    <property type="match status" value="1"/>
</dbReference>
<keyword evidence="3" id="KW-0698">rRNA processing</keyword>
<dbReference type="InterPro" id="IPR013949">
    <property type="entry name" value="Utp6"/>
</dbReference>